<sequence length="120" mass="12652">MAGLRFSRRPGADSRPDHGRRAGRVRHRHGGAVAASLVLVTLAVLSGCTGGAPLPPVFNAVFGLEDAESVPFRSGKLPEPVVEPGDRVLGLAANAPGQCIYLRANRSHRFIANCPEGYDV</sequence>
<keyword evidence="2" id="KW-0472">Membrane</keyword>
<dbReference type="OrthoDB" id="7907614at2"/>
<name>A0A4Y8RLI4_9HYPH</name>
<dbReference type="AlphaFoldDB" id="A0A4Y8RLI4"/>
<evidence type="ECO:0000256" key="2">
    <source>
        <dbReference type="SAM" id="Phobius"/>
    </source>
</evidence>
<keyword evidence="2" id="KW-0812">Transmembrane</keyword>
<feature type="transmembrane region" description="Helical" evidence="2">
    <location>
        <begin position="30"/>
        <end position="52"/>
    </location>
</feature>
<dbReference type="EMBL" id="SOZD01000003">
    <property type="protein sequence ID" value="TFF23080.1"/>
    <property type="molecule type" value="Genomic_DNA"/>
</dbReference>
<keyword evidence="4" id="KW-1185">Reference proteome</keyword>
<evidence type="ECO:0000313" key="3">
    <source>
        <dbReference type="EMBL" id="TFF23080.1"/>
    </source>
</evidence>
<dbReference type="RefSeq" id="WP_134762184.1">
    <property type="nucleotide sequence ID" value="NZ_SOZD01000003.1"/>
</dbReference>
<feature type="compositionally biased region" description="Basic and acidic residues" evidence="1">
    <location>
        <begin position="10"/>
        <end position="20"/>
    </location>
</feature>
<evidence type="ECO:0000313" key="4">
    <source>
        <dbReference type="Proteomes" id="UP000298179"/>
    </source>
</evidence>
<dbReference type="Proteomes" id="UP000298179">
    <property type="component" value="Unassembled WGS sequence"/>
</dbReference>
<reference evidence="3 4" key="1">
    <citation type="submission" date="2019-03" db="EMBL/GenBank/DDBJ databases">
        <title>Jiella endophytica sp. nov., a novel endophytic bacterium isolated from root of Ficus microcarpa Linn. f.</title>
        <authorList>
            <person name="Tuo L."/>
        </authorList>
    </citation>
    <scope>NUCLEOTIDE SEQUENCE [LARGE SCALE GENOMIC DNA]</scope>
    <source>
        <strain evidence="3 4">CBS5Q-3</strain>
    </source>
</reference>
<accession>A0A4Y8RLI4</accession>
<evidence type="ECO:0000256" key="1">
    <source>
        <dbReference type="SAM" id="MobiDB-lite"/>
    </source>
</evidence>
<keyword evidence="2" id="KW-1133">Transmembrane helix</keyword>
<organism evidence="3 4">
    <name type="scientific">Jiella endophytica</name>
    <dbReference type="NCBI Taxonomy" id="2558362"/>
    <lineage>
        <taxon>Bacteria</taxon>
        <taxon>Pseudomonadati</taxon>
        <taxon>Pseudomonadota</taxon>
        <taxon>Alphaproteobacteria</taxon>
        <taxon>Hyphomicrobiales</taxon>
        <taxon>Aurantimonadaceae</taxon>
        <taxon>Jiella</taxon>
    </lineage>
</organism>
<feature type="region of interest" description="Disordered" evidence="1">
    <location>
        <begin position="1"/>
        <end position="27"/>
    </location>
</feature>
<proteinExistence type="predicted"/>
<comment type="caution">
    <text evidence="3">The sequence shown here is derived from an EMBL/GenBank/DDBJ whole genome shotgun (WGS) entry which is preliminary data.</text>
</comment>
<gene>
    <name evidence="3" type="ORF">E3C22_11605</name>
</gene>
<protein>
    <submittedName>
        <fullName evidence="3">Uncharacterized protein</fullName>
    </submittedName>
</protein>